<dbReference type="AlphaFoldDB" id="A0A5D0NL12"/>
<sequence>MGGLVSVEVAAIRVGGSVAQLAVGRWLAGRSGRDAAGKDLVELIKTGFPDEIRRRDAQRQLEGIADSVAKRILTFVPHEFRGLTDGDRIAVLHEVTRTLETADLSDEAFFAADADAVKLARRLRSRLPARRAEFELGEAGARLYEVTLDECCDCLARIIVHLPQFGPRASVEMLGRLSAVSEQVGAILARLPVRTLDAPEGESEDDEFTRRYLASISESLDTLELFGVRFERFTRPQTTLSVAYISLNVSEEGRRDRRHLAPQAVPVSDWRDEVRTGTVRVEAALSNQRLMLLRGEAGSGKSTLLRWLAITAARGSFNGPLSEWNGCVPFIIKLRSHAGGPLPRPEDFLDDVAGNLAGLMPRGWVHRRLTSGRALLLVDGVDEVTSAQRQTVRQWLKAIVTEFRDIRIVVTSRPAAAGSDWLRAEGFGTAFLEQLSPADLRTLVQHWHNAVRDCPDLPCALERIPSYEARLLARFEAAPHLRTLASSPLLAAMLCALNLDREALPRNRMGLYAAALEMLLETRDTKRGIPSVLEREQKIRILQDIAWHLSASARVELPKSLVERLVDQRLASMPRLHARADAVLDELLQRSGILREPVPGRIDFVHRTVQEYLTAKQAADIGDMDLLVKSAHRDTWRETVIMAAGHANEPLRRELLTGILTRAHSEKRRTRVLKLVAIACLETLPSVPEDLRRDLDRCLDDLIPPRSEASARSLATAGEPVLARLPENLTGLSAAAAAATVQAAWLINGSAALEVLARYASDPRESVRAELVKAWNYFDADEFAKRVLARLPAGADLHISKPHQVRAIGEVSPLSKLSVYVKRIDDFGFLERHAATLVGLALLAHQPPQDLSLLPPLPALKSIQLDFPRLSDLGFLDALPRLKEIWLLECNAVTDFAPLKRQTELSSLWLHNCVHLTRLDALPPLSALHRLAVSRSRLVDGLEGICQAAPGLKSLSATQCDWLNDLQPLRSLPLTELHMGGCKNVRDLGPLASLADLQTLTLSRTSIDDLEPLGSLSHLQHLWLDQCGHITDVSPLASLSNLAEVSLTHVAPGVDLSPLADHTGLTVTIGAGQDVRNADALGSRLKFL</sequence>
<dbReference type="InterPro" id="IPR001611">
    <property type="entry name" value="Leu-rich_rpt"/>
</dbReference>
<keyword evidence="1" id="KW-0433">Leucine-rich repeat</keyword>
<dbReference type="Gene3D" id="3.40.50.300">
    <property type="entry name" value="P-loop containing nucleotide triphosphate hydrolases"/>
    <property type="match status" value="1"/>
</dbReference>
<evidence type="ECO:0000313" key="6">
    <source>
        <dbReference type="EMBL" id="TYB44834.1"/>
    </source>
</evidence>
<dbReference type="Gene3D" id="3.80.10.10">
    <property type="entry name" value="Ribonuclease Inhibitor"/>
    <property type="match status" value="1"/>
</dbReference>
<keyword evidence="7" id="KW-1185">Reference proteome</keyword>
<evidence type="ECO:0000256" key="2">
    <source>
        <dbReference type="ARBA" id="ARBA00022737"/>
    </source>
</evidence>
<protein>
    <submittedName>
        <fullName evidence="6">NACHT domain-containing protein</fullName>
    </submittedName>
</protein>
<keyword evidence="3" id="KW-0547">Nucleotide-binding</keyword>
<dbReference type="InterPro" id="IPR032675">
    <property type="entry name" value="LRR_dom_sf"/>
</dbReference>
<dbReference type="PANTHER" id="PTHR46844:SF1">
    <property type="entry name" value="SLR5058 PROTEIN"/>
    <property type="match status" value="1"/>
</dbReference>
<dbReference type="InterPro" id="IPR007111">
    <property type="entry name" value="NACHT_NTPase"/>
</dbReference>
<dbReference type="Proteomes" id="UP000323380">
    <property type="component" value="Unassembled WGS sequence"/>
</dbReference>
<keyword evidence="4" id="KW-0067">ATP-binding</keyword>
<dbReference type="SUPFAM" id="SSF52540">
    <property type="entry name" value="P-loop containing nucleoside triphosphate hydrolases"/>
    <property type="match status" value="1"/>
</dbReference>
<dbReference type="InterPro" id="IPR025875">
    <property type="entry name" value="Leu-rich_rpt_4"/>
</dbReference>
<evidence type="ECO:0000256" key="3">
    <source>
        <dbReference type="ARBA" id="ARBA00022741"/>
    </source>
</evidence>
<dbReference type="PROSITE" id="PS51450">
    <property type="entry name" value="LRR"/>
    <property type="match status" value="1"/>
</dbReference>
<evidence type="ECO:0000259" key="5">
    <source>
        <dbReference type="PROSITE" id="PS50837"/>
    </source>
</evidence>
<name>A0A5D0NL12_9ACTN</name>
<feature type="domain" description="NACHT" evidence="5">
    <location>
        <begin position="289"/>
        <end position="427"/>
    </location>
</feature>
<dbReference type="GO" id="GO:0005524">
    <property type="term" value="F:ATP binding"/>
    <property type="evidence" value="ECO:0007669"/>
    <property type="project" value="UniProtKB-KW"/>
</dbReference>
<dbReference type="Pfam" id="PF12799">
    <property type="entry name" value="LRR_4"/>
    <property type="match status" value="1"/>
</dbReference>
<dbReference type="PROSITE" id="PS50837">
    <property type="entry name" value="NACHT"/>
    <property type="match status" value="1"/>
</dbReference>
<evidence type="ECO:0000256" key="1">
    <source>
        <dbReference type="ARBA" id="ARBA00022614"/>
    </source>
</evidence>
<keyword evidence="2" id="KW-0677">Repeat</keyword>
<gene>
    <name evidence="6" type="ORF">FXF69_22085</name>
</gene>
<evidence type="ECO:0000313" key="7">
    <source>
        <dbReference type="Proteomes" id="UP000323380"/>
    </source>
</evidence>
<proteinExistence type="predicted"/>
<dbReference type="EMBL" id="VSFG01000004">
    <property type="protein sequence ID" value="TYB44834.1"/>
    <property type="molecule type" value="Genomic_DNA"/>
</dbReference>
<evidence type="ECO:0000256" key="4">
    <source>
        <dbReference type="ARBA" id="ARBA00022840"/>
    </source>
</evidence>
<dbReference type="Pfam" id="PF22733">
    <property type="entry name" value="NNH1"/>
    <property type="match status" value="1"/>
</dbReference>
<dbReference type="STRING" id="1220554.GCA_001552135_02928"/>
<dbReference type="InterPro" id="IPR054547">
    <property type="entry name" value="NNH1"/>
</dbReference>
<dbReference type="Pfam" id="PF05729">
    <property type="entry name" value="NACHT"/>
    <property type="match status" value="1"/>
</dbReference>
<dbReference type="SUPFAM" id="SSF52058">
    <property type="entry name" value="L domain-like"/>
    <property type="match status" value="1"/>
</dbReference>
<comment type="caution">
    <text evidence="6">The sequence shown here is derived from an EMBL/GenBank/DDBJ whole genome shotgun (WGS) entry which is preliminary data.</text>
</comment>
<dbReference type="InterPro" id="IPR027417">
    <property type="entry name" value="P-loop_NTPase"/>
</dbReference>
<dbReference type="PANTHER" id="PTHR46844">
    <property type="entry name" value="SLR5058 PROTEIN"/>
    <property type="match status" value="1"/>
</dbReference>
<reference evidence="6 7" key="1">
    <citation type="submission" date="2019-08" db="EMBL/GenBank/DDBJ databases">
        <title>Actinomadura sp. nov. CYP1-5 isolated from mountain soil.</title>
        <authorList>
            <person name="Songsumanus A."/>
            <person name="Kuncharoen N."/>
            <person name="Kudo T."/>
            <person name="Yuki M."/>
            <person name="Igarashi Y."/>
            <person name="Tanasupawat S."/>
        </authorList>
    </citation>
    <scope>NUCLEOTIDE SEQUENCE [LARGE SCALE GENOMIC DNA]</scope>
    <source>
        <strain evidence="6 7">JCM 14158</strain>
    </source>
</reference>
<accession>A0A5D0NL12</accession>
<organism evidence="6 7">
    <name type="scientific">Actinomadura chibensis</name>
    <dbReference type="NCBI Taxonomy" id="392828"/>
    <lineage>
        <taxon>Bacteria</taxon>
        <taxon>Bacillati</taxon>
        <taxon>Actinomycetota</taxon>
        <taxon>Actinomycetes</taxon>
        <taxon>Streptosporangiales</taxon>
        <taxon>Thermomonosporaceae</taxon>
        <taxon>Actinomadura</taxon>
    </lineage>
</organism>